<dbReference type="Pfam" id="PF12215">
    <property type="entry name" value="Glyco_hydr_116N"/>
    <property type="match status" value="1"/>
</dbReference>
<reference evidence="3 4" key="1">
    <citation type="submission" date="2018-08" db="EMBL/GenBank/DDBJ databases">
        <title>Genome analysis of the thermophilic bacterium of the candidate phylum Aminicenantes from deep subsurface aquifer revealed its physiology and ecological role.</title>
        <authorList>
            <person name="Kadnikov V.V."/>
            <person name="Mardanov A.V."/>
            <person name="Beletsky A.V."/>
            <person name="Karnachuk O.V."/>
            <person name="Ravin N.V."/>
        </authorList>
    </citation>
    <scope>NUCLEOTIDE SEQUENCE [LARGE SCALE GENOMIC DNA]</scope>
    <source>
        <strain evidence="3">BY38</strain>
    </source>
</reference>
<dbReference type="Gene3D" id="1.50.10.10">
    <property type="match status" value="1"/>
</dbReference>
<evidence type="ECO:0000259" key="2">
    <source>
        <dbReference type="Pfam" id="PF12215"/>
    </source>
</evidence>
<evidence type="ECO:0008006" key="5">
    <source>
        <dbReference type="Google" id="ProtNLM"/>
    </source>
</evidence>
<name>A0A3E2BKH5_9BACT</name>
<evidence type="ECO:0000313" key="3">
    <source>
        <dbReference type="EMBL" id="RFT15243.1"/>
    </source>
</evidence>
<dbReference type="Pfam" id="PF04685">
    <property type="entry name" value="DUF608"/>
    <property type="match status" value="1"/>
</dbReference>
<protein>
    <recommendedName>
        <fullName evidence="5">Glucosylceramidase</fullName>
    </recommendedName>
</protein>
<dbReference type="InterPro" id="IPR008928">
    <property type="entry name" value="6-hairpin_glycosidase_sf"/>
</dbReference>
<dbReference type="InterPro" id="IPR006775">
    <property type="entry name" value="GH116_catalytic"/>
</dbReference>
<dbReference type="AlphaFoldDB" id="A0A3E2BKH5"/>
<dbReference type="InterPro" id="IPR052566">
    <property type="entry name" value="Non-lysos_glucosylceramidase"/>
</dbReference>
<gene>
    <name evidence="3" type="ORF">OP8BY_0538</name>
</gene>
<comment type="caution">
    <text evidence="3">The sequence shown here is derived from an EMBL/GenBank/DDBJ whole genome shotgun (WGS) entry which is preliminary data.</text>
</comment>
<accession>A0A3E2BKH5</accession>
<dbReference type="SUPFAM" id="SSF48208">
    <property type="entry name" value="Six-hairpin glycosidases"/>
    <property type="match status" value="1"/>
</dbReference>
<dbReference type="PANTHER" id="PTHR12654">
    <property type="entry name" value="BILE ACID BETA-GLUCOSIDASE-RELATED"/>
    <property type="match status" value="1"/>
</dbReference>
<proteinExistence type="predicted"/>
<dbReference type="Proteomes" id="UP000257323">
    <property type="component" value="Unassembled WGS sequence"/>
</dbReference>
<evidence type="ECO:0000313" key="4">
    <source>
        <dbReference type="Proteomes" id="UP000257323"/>
    </source>
</evidence>
<dbReference type="EMBL" id="QUAH01000011">
    <property type="protein sequence ID" value="RFT15243.1"/>
    <property type="molecule type" value="Genomic_DNA"/>
</dbReference>
<dbReference type="PANTHER" id="PTHR12654:SF0">
    <property type="entry name" value="NON-LYSOSOMAL GLUCOSYLCERAMIDASE"/>
    <property type="match status" value="1"/>
</dbReference>
<feature type="domain" description="Glycosyl-hydrolase family 116 catalytic region" evidence="1">
    <location>
        <begin position="458"/>
        <end position="860"/>
    </location>
</feature>
<feature type="domain" description="Glycosyl-hydrolase family 116 N-terminal" evidence="2">
    <location>
        <begin position="96"/>
        <end position="415"/>
    </location>
</feature>
<sequence>MKNKAIIEFQTRKYNHLVTVAVILFLFVTASLSFGQAAGKKDRAVLPGFEFRFQPAPANLAGFPDCAFTRPFGYKMEKFGRTAAAGNIDNNAEGSACPVGGLGSGGYEWTISGNFRYWFLKSGWYVDDRLPADAFHVFMKKGNQKIVQTISADKPEKVLQGWNYGLAAGSGDYFALYPKSGFSFEKKKDWPVRLAVVQFSPVIPHNYRESSYPVAIYKWIIHNPSKAEVEVSLMLTWENMVGWEAVWPGGTVPPTQFVWNKKSQGNFSEFVGEGQKKGIIFQRKGLDLKTGPALSGTMGIAALEIPGVEVTYLTDFDPTGDGSEVMVHFSSNGRLPSTKSSRPAVSGRTASALAVSVKLKPGQKIEVPFVVSWDFPYYEFEKGVKYRKKYTEFFGDDGQQALRIAFEALDKFSEWEKAIDSWQARILGEKRLPPWFKQLLFNELYILSETGVWEASTGLFTYLESADYLMYGTFDVDSYCWQLLELWPELEWQNIRYFAQTIKFLDPAYKIYQYNQTFPEEVPPDKKGYYWNINKEQGMIPHDLGSPRVRPWVVLNAFDWQNGNVWKDLNPKFPLRALRDYLALGRDDPDYLREVFSASVLALDTLEKKFGHPVSHIPQNEAIPDQTYDTWRMKGTSAYVGLLWLAALKATNRLGDLLLEKGISQVEGISVDKVQKKYADWLRAGREDILKLWNEEKGYFHIDSHNDDIMTDQLFGAWYASMLGLEDGEPIVSPEQVKRALGTIFKNNVAGFGDGLMGAVNGRSALGRQLLSQQGDEVWVGTAYAFSANCLKHGLAREAWQTAYGVYRVVWSPEGQGYFFKTPEAYLNPEEQVWNNPAQKYGQNLFRAMKYMRPGAVWAIYRAWLQGQK</sequence>
<dbReference type="InterPro" id="IPR024462">
    <property type="entry name" value="GH116_N"/>
</dbReference>
<dbReference type="GO" id="GO:0008422">
    <property type="term" value="F:beta-glucosidase activity"/>
    <property type="evidence" value="ECO:0007669"/>
    <property type="project" value="TreeGrafter"/>
</dbReference>
<evidence type="ECO:0000259" key="1">
    <source>
        <dbReference type="Pfam" id="PF04685"/>
    </source>
</evidence>
<dbReference type="GO" id="GO:0005975">
    <property type="term" value="P:carbohydrate metabolic process"/>
    <property type="evidence" value="ECO:0007669"/>
    <property type="project" value="InterPro"/>
</dbReference>
<dbReference type="InterPro" id="IPR012341">
    <property type="entry name" value="6hp_glycosidase-like_sf"/>
</dbReference>
<organism evidence="3 4">
    <name type="scientific">Candidatus Saccharicenans subterraneus</name>
    <dbReference type="NCBI Taxonomy" id="2508984"/>
    <lineage>
        <taxon>Bacteria</taxon>
        <taxon>Candidatus Aminicenantota</taxon>
        <taxon>Candidatus Aminicenantia</taxon>
        <taxon>Candidatus Aminicenantales</taxon>
        <taxon>Candidatus Saccharicenantaceae</taxon>
        <taxon>Candidatus Saccharicenans</taxon>
    </lineage>
</organism>